<organism evidence="2 3">
    <name type="scientific">Limnohabitans lacus</name>
    <dbReference type="NCBI Taxonomy" id="3045173"/>
    <lineage>
        <taxon>Bacteria</taxon>
        <taxon>Pseudomonadati</taxon>
        <taxon>Pseudomonadota</taxon>
        <taxon>Betaproteobacteria</taxon>
        <taxon>Burkholderiales</taxon>
        <taxon>Comamonadaceae</taxon>
        <taxon>Limnohabitans</taxon>
    </lineage>
</organism>
<evidence type="ECO:0000313" key="2">
    <source>
        <dbReference type="EMBL" id="MDI9234262.1"/>
    </source>
</evidence>
<reference evidence="2" key="1">
    <citation type="submission" date="2023-05" db="EMBL/GenBank/DDBJ databases">
        <title>Limnohabitans sp. strain HM2-2 Genome sequencing and assembly.</title>
        <authorList>
            <person name="Jung Y."/>
        </authorList>
    </citation>
    <scope>NUCLEOTIDE SEQUENCE</scope>
    <source>
        <strain evidence="2">HM2-2</strain>
    </source>
</reference>
<dbReference type="RefSeq" id="WP_283224641.1">
    <property type="nucleotide sequence ID" value="NZ_JASGBH010000007.1"/>
</dbReference>
<proteinExistence type="predicted"/>
<sequence length="178" mass="19466">MPTTKDLQVKTLRTTPKAIVTALMGLGAAGLALLSGCTTDRAKPPTGYSSQSWPDLPEAKPQAAAPVTTVTPKEYRKDAAGHLYVLNKDRIFKGRMPPMLKAVGVLDVDIDRQGQVKALSWKRAPKHAPEVMAEIERMVKAAAPYPAPKNLSQVTYTDTWLWHKSGKFQLDTLTEGQD</sequence>
<accession>A0ABT6X7Z5</accession>
<comment type="caution">
    <text evidence="2">The sequence shown here is derived from an EMBL/GenBank/DDBJ whole genome shotgun (WGS) entry which is preliminary data.</text>
</comment>
<keyword evidence="3" id="KW-1185">Reference proteome</keyword>
<evidence type="ECO:0000256" key="1">
    <source>
        <dbReference type="SAM" id="MobiDB-lite"/>
    </source>
</evidence>
<evidence type="ECO:0000313" key="3">
    <source>
        <dbReference type="Proteomes" id="UP001431902"/>
    </source>
</evidence>
<dbReference type="Proteomes" id="UP001431902">
    <property type="component" value="Unassembled WGS sequence"/>
</dbReference>
<feature type="region of interest" description="Disordered" evidence="1">
    <location>
        <begin position="43"/>
        <end position="69"/>
    </location>
</feature>
<evidence type="ECO:0008006" key="4">
    <source>
        <dbReference type="Google" id="ProtNLM"/>
    </source>
</evidence>
<gene>
    <name evidence="2" type="ORF">QLQ16_10480</name>
</gene>
<name>A0ABT6X7Z5_9BURK</name>
<protein>
    <recommendedName>
        <fullName evidence="4">Lipoprotein</fullName>
    </recommendedName>
</protein>
<dbReference type="EMBL" id="JASGBH010000007">
    <property type="protein sequence ID" value="MDI9234262.1"/>
    <property type="molecule type" value="Genomic_DNA"/>
</dbReference>